<feature type="transmembrane region" description="Helical" evidence="1">
    <location>
        <begin position="137"/>
        <end position="159"/>
    </location>
</feature>
<feature type="transmembrane region" description="Helical" evidence="1">
    <location>
        <begin position="79"/>
        <end position="102"/>
    </location>
</feature>
<reference evidence="2 3" key="1">
    <citation type="submission" date="2015-01" db="EMBL/GenBank/DDBJ databases">
        <title>Draft genome of the acidophilic iron oxidizer Acidithrix ferrooxidans strain Py-F3.</title>
        <authorList>
            <person name="Poehlein A."/>
            <person name="Eisen S."/>
            <person name="Schloemann M."/>
            <person name="Johnson B.D."/>
            <person name="Daniel R."/>
            <person name="Muehling M."/>
        </authorList>
    </citation>
    <scope>NUCLEOTIDE SEQUENCE [LARGE SCALE GENOMIC DNA]</scope>
    <source>
        <strain evidence="2 3">Py-F3</strain>
    </source>
</reference>
<keyword evidence="3" id="KW-1185">Reference proteome</keyword>
<dbReference type="AlphaFoldDB" id="A0A0D8HC68"/>
<name>A0A0D8HC68_9ACTN</name>
<proteinExistence type="predicted"/>
<accession>A0A0D8HC68</accession>
<keyword evidence="1" id="KW-0472">Membrane</keyword>
<feature type="transmembrane region" description="Helical" evidence="1">
    <location>
        <begin position="12"/>
        <end position="35"/>
    </location>
</feature>
<dbReference type="EMBL" id="JXYS01000143">
    <property type="protein sequence ID" value="KJF15565.1"/>
    <property type="molecule type" value="Genomic_DNA"/>
</dbReference>
<gene>
    <name evidence="2" type="ORF">AXFE_35900</name>
</gene>
<keyword evidence="1" id="KW-1133">Transmembrane helix</keyword>
<evidence type="ECO:0000256" key="1">
    <source>
        <dbReference type="SAM" id="Phobius"/>
    </source>
</evidence>
<dbReference type="RefSeq" id="WP_052607187.1">
    <property type="nucleotide sequence ID" value="NZ_JXYS01000143.1"/>
</dbReference>
<evidence type="ECO:0000313" key="3">
    <source>
        <dbReference type="Proteomes" id="UP000032360"/>
    </source>
</evidence>
<evidence type="ECO:0000313" key="2">
    <source>
        <dbReference type="EMBL" id="KJF15565.1"/>
    </source>
</evidence>
<feature type="transmembrane region" description="Helical" evidence="1">
    <location>
        <begin position="168"/>
        <end position="192"/>
    </location>
</feature>
<protein>
    <submittedName>
        <fullName evidence="2">Uncharacterized protein</fullName>
    </submittedName>
</protein>
<keyword evidence="1" id="KW-0812">Transmembrane</keyword>
<feature type="transmembrane region" description="Helical" evidence="1">
    <location>
        <begin position="47"/>
        <end position="73"/>
    </location>
</feature>
<feature type="transmembrane region" description="Helical" evidence="1">
    <location>
        <begin position="109"/>
        <end position="131"/>
    </location>
</feature>
<sequence length="196" mass="20511">MYAEIQGAHSLFRGGVLGATFTFVASAVPVLSACVGIATRPWRRFELIVAAAVGAAISLLANLGLLSSMLFSASASREIGGAMTVVLIFLVAVVVPFFAVRLALGRKGWIVNASLAGLFLDLLLNASLLGWSISSLSVQTVVTSIDIIVAVVLPVVVVIRRSLKLERLVISLTLSLPVAIYIMIGSSSAFWAGGRI</sequence>
<organism evidence="2 3">
    <name type="scientific">Acidithrix ferrooxidans</name>
    <dbReference type="NCBI Taxonomy" id="1280514"/>
    <lineage>
        <taxon>Bacteria</taxon>
        <taxon>Bacillati</taxon>
        <taxon>Actinomycetota</taxon>
        <taxon>Acidimicrobiia</taxon>
        <taxon>Acidimicrobiales</taxon>
        <taxon>Acidimicrobiaceae</taxon>
        <taxon>Acidithrix</taxon>
    </lineage>
</organism>
<comment type="caution">
    <text evidence="2">The sequence shown here is derived from an EMBL/GenBank/DDBJ whole genome shotgun (WGS) entry which is preliminary data.</text>
</comment>
<dbReference type="Proteomes" id="UP000032360">
    <property type="component" value="Unassembled WGS sequence"/>
</dbReference>